<dbReference type="PROSITE" id="PS00518">
    <property type="entry name" value="ZF_RING_1"/>
    <property type="match status" value="1"/>
</dbReference>
<organism evidence="9 10">
    <name type="scientific">Denticeps clupeoides</name>
    <name type="common">denticle herring</name>
    <dbReference type="NCBI Taxonomy" id="299321"/>
    <lineage>
        <taxon>Eukaryota</taxon>
        <taxon>Metazoa</taxon>
        <taxon>Chordata</taxon>
        <taxon>Craniata</taxon>
        <taxon>Vertebrata</taxon>
        <taxon>Euteleostomi</taxon>
        <taxon>Actinopterygii</taxon>
        <taxon>Neopterygii</taxon>
        <taxon>Teleostei</taxon>
        <taxon>Clupei</taxon>
        <taxon>Clupeiformes</taxon>
        <taxon>Denticipitoidei</taxon>
        <taxon>Denticipitidae</taxon>
        <taxon>Denticeps</taxon>
    </lineage>
</organism>
<keyword evidence="3" id="KW-0862">Zinc</keyword>
<feature type="domain" description="RING-type" evidence="6">
    <location>
        <begin position="14"/>
        <end position="54"/>
    </location>
</feature>
<gene>
    <name evidence="9" type="primary">LOC114766872</name>
</gene>
<dbReference type="Proteomes" id="UP000694580">
    <property type="component" value="Chromosome 17"/>
</dbReference>
<name>A0AAY4D403_9TELE</name>
<dbReference type="GO" id="GO:0008270">
    <property type="term" value="F:zinc ion binding"/>
    <property type="evidence" value="ECO:0007669"/>
    <property type="project" value="UniProtKB-KW"/>
</dbReference>
<dbReference type="PANTHER" id="PTHR24103">
    <property type="entry name" value="E3 UBIQUITIN-PROTEIN LIGASE TRIM"/>
    <property type="match status" value="1"/>
</dbReference>
<evidence type="ECO:0000256" key="2">
    <source>
        <dbReference type="ARBA" id="ARBA00022771"/>
    </source>
</evidence>
<dbReference type="Gene3D" id="3.30.40.10">
    <property type="entry name" value="Zinc/RING finger domain, C3HC4 (zinc finger)"/>
    <property type="match status" value="1"/>
</dbReference>
<feature type="coiled-coil region" evidence="5">
    <location>
        <begin position="202"/>
        <end position="236"/>
    </location>
</feature>
<keyword evidence="1" id="KW-0479">Metal-binding</keyword>
<dbReference type="SMART" id="SM00184">
    <property type="entry name" value="RING"/>
    <property type="match status" value="1"/>
</dbReference>
<dbReference type="SMART" id="SM00589">
    <property type="entry name" value="PRY"/>
    <property type="match status" value="1"/>
</dbReference>
<dbReference type="SUPFAM" id="SSF57845">
    <property type="entry name" value="B-box zinc-binding domain"/>
    <property type="match status" value="1"/>
</dbReference>
<dbReference type="Gene3D" id="3.30.160.60">
    <property type="entry name" value="Classic Zinc Finger"/>
    <property type="match status" value="1"/>
</dbReference>
<reference evidence="9" key="2">
    <citation type="submission" date="2025-08" db="UniProtKB">
        <authorList>
            <consortium name="Ensembl"/>
        </authorList>
    </citation>
    <scope>IDENTIFICATION</scope>
</reference>
<protein>
    <recommendedName>
        <fullName evidence="11">Zinc-binding protein A33-like</fullName>
    </recommendedName>
</protein>
<evidence type="ECO:0000256" key="1">
    <source>
        <dbReference type="ARBA" id="ARBA00022723"/>
    </source>
</evidence>
<evidence type="ECO:0000313" key="10">
    <source>
        <dbReference type="Proteomes" id="UP000694580"/>
    </source>
</evidence>
<evidence type="ECO:0000259" key="7">
    <source>
        <dbReference type="PROSITE" id="PS50119"/>
    </source>
</evidence>
<feature type="domain" description="B box-type" evidence="7">
    <location>
        <begin position="88"/>
        <end position="141"/>
    </location>
</feature>
<dbReference type="InterPro" id="IPR001841">
    <property type="entry name" value="Znf_RING"/>
</dbReference>
<dbReference type="InterPro" id="IPR001870">
    <property type="entry name" value="B30.2/SPRY"/>
</dbReference>
<evidence type="ECO:0000256" key="3">
    <source>
        <dbReference type="ARBA" id="ARBA00022833"/>
    </source>
</evidence>
<dbReference type="InterPro" id="IPR013083">
    <property type="entry name" value="Znf_RING/FYVE/PHD"/>
</dbReference>
<dbReference type="InterPro" id="IPR027370">
    <property type="entry name" value="Znf-RING_euk"/>
</dbReference>
<dbReference type="CDD" id="cd12893">
    <property type="entry name" value="SPRY_PRY_TRIM35"/>
    <property type="match status" value="1"/>
</dbReference>
<evidence type="ECO:0000313" key="9">
    <source>
        <dbReference type="Ensembl" id="ENSDCDP00010040123.1"/>
    </source>
</evidence>
<dbReference type="Gene3D" id="2.60.120.920">
    <property type="match status" value="1"/>
</dbReference>
<keyword evidence="5" id="KW-0175">Coiled coil</keyword>
<dbReference type="PROSITE" id="PS50089">
    <property type="entry name" value="ZF_RING_2"/>
    <property type="match status" value="1"/>
</dbReference>
<feature type="domain" description="B30.2/SPRY" evidence="8">
    <location>
        <begin position="277"/>
        <end position="469"/>
    </location>
</feature>
<dbReference type="Pfam" id="PF00622">
    <property type="entry name" value="SPRY"/>
    <property type="match status" value="1"/>
</dbReference>
<dbReference type="AlphaFoldDB" id="A0AAY4D403"/>
<dbReference type="SUPFAM" id="SSF49899">
    <property type="entry name" value="Concanavalin A-like lectins/glucanases"/>
    <property type="match status" value="1"/>
</dbReference>
<dbReference type="InterPro" id="IPR017907">
    <property type="entry name" value="Znf_RING_CS"/>
</dbReference>
<sequence length="480" mass="54155">MASRPSLSEEDFFCPVCCDVFNDPVLLACSHSLCRSCLRTFWDQRGATECPVCRSLSMNTTPPCNIVLKGMCEAILQDRRQRAASLSEEAGLCSAHCQTLTHFCERSKKPVCAACRDPTKHSDLSFRTLEQAAPDHKVNNQPVLKPLQEKVKALEGFKRTFCRTTEFIKGQAHQTERLIKEKFEELHQFLREEEGMRLAALKEEEEQSCQLMKKKTDDLNSEIAFLKDTIRAIEEEIGAESLPFLMNYKSLSERAQYLPHDPERVSGEALIQVAKHLGNLAFAVSSRLQSMVQYTPVVLDPNTANANLSLSEDLVSLVSSEKQKLLPNNPERFEGFASVLGSEGFSSGVHCWDVEVGNSAAWAVGVISESVYRKRQIKHKTGLWYVGYCGGRYGKGSSQENLSALRLDQKVQTLRVQLDWDKGKVSFTDVGRNTCLHVVKHRFHETVFPYFYNHCKDHPLKIVPVESSVTVRHIQPVNRS</sequence>
<evidence type="ECO:0008006" key="11">
    <source>
        <dbReference type="Google" id="ProtNLM"/>
    </source>
</evidence>
<dbReference type="GeneTree" id="ENSGT00970000193390"/>
<dbReference type="SUPFAM" id="SSF57850">
    <property type="entry name" value="RING/U-box"/>
    <property type="match status" value="1"/>
</dbReference>
<dbReference type="InterPro" id="IPR003877">
    <property type="entry name" value="SPRY_dom"/>
</dbReference>
<dbReference type="InterPro" id="IPR013320">
    <property type="entry name" value="ConA-like_dom_sf"/>
</dbReference>
<dbReference type="Pfam" id="PF13765">
    <property type="entry name" value="PRY"/>
    <property type="match status" value="1"/>
</dbReference>
<evidence type="ECO:0000259" key="8">
    <source>
        <dbReference type="PROSITE" id="PS50188"/>
    </source>
</evidence>
<dbReference type="InterPro" id="IPR006574">
    <property type="entry name" value="PRY"/>
</dbReference>
<dbReference type="InterPro" id="IPR003879">
    <property type="entry name" value="Butyrophylin_SPRY"/>
</dbReference>
<evidence type="ECO:0000256" key="4">
    <source>
        <dbReference type="PROSITE-ProRule" id="PRU00024"/>
    </source>
</evidence>
<accession>A0AAY4D403</accession>
<evidence type="ECO:0000256" key="5">
    <source>
        <dbReference type="SAM" id="Coils"/>
    </source>
</evidence>
<dbReference type="PRINTS" id="PR01407">
    <property type="entry name" value="BUTYPHLNCDUF"/>
</dbReference>
<dbReference type="InterPro" id="IPR000315">
    <property type="entry name" value="Znf_B-box"/>
</dbReference>
<dbReference type="PROSITE" id="PS50119">
    <property type="entry name" value="ZF_BBOX"/>
    <property type="match status" value="1"/>
</dbReference>
<evidence type="ECO:0000259" key="6">
    <source>
        <dbReference type="PROSITE" id="PS50089"/>
    </source>
</evidence>
<dbReference type="Ensembl" id="ENSDCDT00010049948.1">
    <property type="protein sequence ID" value="ENSDCDP00010040123.1"/>
    <property type="gene ID" value="ENSDCDG00010025655.1"/>
</dbReference>
<keyword evidence="2 4" id="KW-0863">Zinc-finger</keyword>
<dbReference type="InterPro" id="IPR043136">
    <property type="entry name" value="B30.2/SPRY_sf"/>
</dbReference>
<keyword evidence="10" id="KW-1185">Reference proteome</keyword>
<dbReference type="Pfam" id="PF13445">
    <property type="entry name" value="zf-RING_UBOX"/>
    <property type="match status" value="1"/>
</dbReference>
<dbReference type="InterPro" id="IPR050143">
    <property type="entry name" value="TRIM/RBCC"/>
</dbReference>
<proteinExistence type="predicted"/>
<dbReference type="PROSITE" id="PS50188">
    <property type="entry name" value="B302_SPRY"/>
    <property type="match status" value="1"/>
</dbReference>
<reference evidence="9 10" key="1">
    <citation type="submission" date="2020-06" db="EMBL/GenBank/DDBJ databases">
        <authorList>
            <consortium name="Wellcome Sanger Institute Data Sharing"/>
        </authorList>
    </citation>
    <scope>NUCLEOTIDE SEQUENCE [LARGE SCALE GENOMIC DNA]</scope>
</reference>
<reference evidence="9" key="3">
    <citation type="submission" date="2025-09" db="UniProtKB">
        <authorList>
            <consortium name="Ensembl"/>
        </authorList>
    </citation>
    <scope>IDENTIFICATION</scope>
</reference>